<dbReference type="RefSeq" id="WP_109654468.1">
    <property type="nucleotide sequence ID" value="NZ_CP029145.1"/>
</dbReference>
<evidence type="ECO:0000313" key="2">
    <source>
        <dbReference type="Proteomes" id="UP000245999"/>
    </source>
</evidence>
<dbReference type="Pfam" id="PF13585">
    <property type="entry name" value="CHU_C"/>
    <property type="match status" value="1"/>
</dbReference>
<dbReference type="Proteomes" id="UP000245999">
    <property type="component" value="Chromosome"/>
</dbReference>
<protein>
    <recommendedName>
        <fullName evidence="3">Gliding motility-associated C-terminal domain-containing protein</fullName>
    </recommendedName>
</protein>
<dbReference type="InterPro" id="IPR026341">
    <property type="entry name" value="T9SS_type_B"/>
</dbReference>
<dbReference type="NCBIfam" id="TIGR04131">
    <property type="entry name" value="Bac_Flav_CTERM"/>
    <property type="match status" value="1"/>
</dbReference>
<evidence type="ECO:0000313" key="1">
    <source>
        <dbReference type="EMBL" id="AWM31725.1"/>
    </source>
</evidence>
<evidence type="ECO:0008006" key="3">
    <source>
        <dbReference type="Google" id="ProtNLM"/>
    </source>
</evidence>
<organism evidence="1 2">
    <name type="scientific">Hymenobacter nivis</name>
    <dbReference type="NCBI Taxonomy" id="1850093"/>
    <lineage>
        <taxon>Bacteria</taxon>
        <taxon>Pseudomonadati</taxon>
        <taxon>Bacteroidota</taxon>
        <taxon>Cytophagia</taxon>
        <taxon>Cytophagales</taxon>
        <taxon>Hymenobacteraceae</taxon>
        <taxon>Hymenobacter</taxon>
    </lineage>
</organism>
<proteinExistence type="predicted"/>
<reference evidence="2" key="1">
    <citation type="submission" date="2018-04" db="EMBL/GenBank/DDBJ databases">
        <title>Complete genome of Antarctic heterotrophic bacterium Hymenobacter nivis.</title>
        <authorList>
            <person name="Terashima M."/>
        </authorList>
    </citation>
    <scope>NUCLEOTIDE SEQUENCE [LARGE SCALE GENOMIC DNA]</scope>
    <source>
        <strain evidence="2">NBRC 111535</strain>
    </source>
</reference>
<dbReference type="AlphaFoldDB" id="A0A2Z3GLF1"/>
<keyword evidence="2" id="KW-1185">Reference proteome</keyword>
<gene>
    <name evidence="1" type="ORF">DDQ68_02330</name>
</gene>
<name>A0A2Z3GLF1_9BACT</name>
<accession>A0A2Z3GLF1</accession>
<dbReference type="KEGG" id="hnv:DDQ68_02330"/>
<dbReference type="OrthoDB" id="631648at2"/>
<sequence length="669" mass="69182">MKLTLPGLFFLLLTGLLGGLAPERARAQNCAQPPPTDCNGVPFAVVDAATGQEVQALCVGRAVRFVPCASRAVSPDLTYYTALPGTDVYPPSCLISPTGASTVYRYTPTAPGPITISENANTTLANGGVIGTFYTRVLIAYATVPPPFTIAPCPAGVALVTVTDAVYDRYTVRAGSGPEVPVVRRNLPQIVALAGAATVTVTGYYNLVGPCTSANTQSIPALPTALVPALNTLTLSAPTPGGELNLAVGQLPAGYIYTLQRALAGTTGPFQNVADVPPGSTSVALPAAAAGGYRLLRTDYCQTATIASATRYTLGLAVASAQGRNQLLLTDANPSPGPYSVTRNGLAVNNLTPINGGLEDPNVVCGTSYTYRVSTDGGAVLSNEASLVAASNLAPPTPRLVASFDLQNRPTLTPGLPGGPVPAGGTLRYRRLPSAGPVSDFITATNGRTVTDSTGAATLTAVCYSLRLTDLCGNTSAESSVGCPSILAARALDDEATAVSLSWSAFIGPDPSQPTAYALQTLSPDGTALATAAPIAALSTTDAQPPADRQVLRYRLQISGAGIPAGTFSYSSVAQVPRRARLLLPNAFTPNGDGLNDVFEVKGRFLENFVLIVVDRNGQQVFRATDHATTWDGTINGHAPVNGVYVWRFEQTDETGQFIRQTGTVTLLK</sequence>
<dbReference type="EMBL" id="CP029145">
    <property type="protein sequence ID" value="AWM31725.1"/>
    <property type="molecule type" value="Genomic_DNA"/>
</dbReference>